<keyword evidence="4" id="KW-1185">Reference proteome</keyword>
<accession>A0A1N7IZD3</accession>
<dbReference type="Proteomes" id="UP000185999">
    <property type="component" value="Unassembled WGS sequence"/>
</dbReference>
<evidence type="ECO:0000256" key="1">
    <source>
        <dbReference type="SAM" id="SignalP"/>
    </source>
</evidence>
<protein>
    <submittedName>
        <fullName evidence="3">PEP-CTERM protein-sorting domain-containing protein</fullName>
    </submittedName>
</protein>
<keyword evidence="1" id="KW-0732">Signal</keyword>
<dbReference type="RefSeq" id="WP_054342582.1">
    <property type="nucleotide sequence ID" value="NZ_FTOE01000001.1"/>
</dbReference>
<evidence type="ECO:0000313" key="4">
    <source>
        <dbReference type="Proteomes" id="UP000185999"/>
    </source>
</evidence>
<dbReference type="Pfam" id="PF07589">
    <property type="entry name" value="PEP-CTERM"/>
    <property type="match status" value="1"/>
</dbReference>
<feature type="domain" description="Ice-binding protein C-terminal" evidence="2">
    <location>
        <begin position="179"/>
        <end position="199"/>
    </location>
</feature>
<evidence type="ECO:0000313" key="3">
    <source>
        <dbReference type="EMBL" id="SIS42465.1"/>
    </source>
</evidence>
<gene>
    <name evidence="3" type="ORF">SAMN05421760_101379</name>
</gene>
<organism evidence="3 4">
    <name type="scientific">Neptunomonas antarctica</name>
    <dbReference type="NCBI Taxonomy" id="619304"/>
    <lineage>
        <taxon>Bacteria</taxon>
        <taxon>Pseudomonadati</taxon>
        <taxon>Pseudomonadota</taxon>
        <taxon>Gammaproteobacteria</taxon>
        <taxon>Oceanospirillales</taxon>
        <taxon>Oceanospirillaceae</taxon>
        <taxon>Neptunomonas</taxon>
    </lineage>
</organism>
<dbReference type="InterPro" id="IPR013424">
    <property type="entry name" value="Ice-binding_C"/>
</dbReference>
<proteinExistence type="predicted"/>
<feature type="chain" id="PRO_5009942878" evidence="1">
    <location>
        <begin position="24"/>
        <end position="204"/>
    </location>
</feature>
<dbReference type="EMBL" id="FTOE01000001">
    <property type="protein sequence ID" value="SIS42465.1"/>
    <property type="molecule type" value="Genomic_DNA"/>
</dbReference>
<dbReference type="PROSITE" id="PS51257">
    <property type="entry name" value="PROKAR_LIPOPROTEIN"/>
    <property type="match status" value="1"/>
</dbReference>
<name>A0A1N7IZD3_9GAMM</name>
<evidence type="ECO:0000259" key="2">
    <source>
        <dbReference type="Pfam" id="PF07589"/>
    </source>
</evidence>
<dbReference type="NCBIfam" id="TIGR02595">
    <property type="entry name" value="PEP_CTERM"/>
    <property type="match status" value="1"/>
</dbReference>
<dbReference type="AlphaFoldDB" id="A0A1N7IZD3"/>
<sequence>MKFKMLKGAIAGVALSVSCFANAGLLTVSEITNQTTDGQLFNFSLNISDYLAGSSSTLEVITQGDFNNGANSSESIDVSIDGVSFGNFGFDSAEAYNVVSYNYNAYKFNLNFLLDAATTTSILLDDMLNVVIDFGGGVNPNCGWSSTSSCNINSGVSPFAAINYTYSNSAKTLTSTTNVPEPSTLAIFALGLMGLASRRLKKKS</sequence>
<reference evidence="4" key="1">
    <citation type="submission" date="2017-01" db="EMBL/GenBank/DDBJ databases">
        <authorList>
            <person name="Varghese N."/>
            <person name="Submissions S."/>
        </authorList>
    </citation>
    <scope>NUCLEOTIDE SEQUENCE [LARGE SCALE GENOMIC DNA]</scope>
    <source>
        <strain evidence="4">DSM 22306</strain>
    </source>
</reference>
<feature type="signal peptide" evidence="1">
    <location>
        <begin position="1"/>
        <end position="23"/>
    </location>
</feature>